<proteinExistence type="predicted"/>
<dbReference type="EMBL" id="JARKIE010000043">
    <property type="protein sequence ID" value="KAJ7694209.1"/>
    <property type="molecule type" value="Genomic_DNA"/>
</dbReference>
<evidence type="ECO:0000313" key="1">
    <source>
        <dbReference type="EMBL" id="KAJ7694209.1"/>
    </source>
</evidence>
<dbReference type="AlphaFoldDB" id="A0AAD7DLN4"/>
<dbReference type="Proteomes" id="UP001221757">
    <property type="component" value="Unassembled WGS sequence"/>
</dbReference>
<comment type="caution">
    <text evidence="1">The sequence shown here is derived from an EMBL/GenBank/DDBJ whole genome shotgun (WGS) entry which is preliminary data.</text>
</comment>
<protein>
    <submittedName>
        <fullName evidence="1">Uncharacterized protein</fullName>
    </submittedName>
</protein>
<evidence type="ECO:0000313" key="2">
    <source>
        <dbReference type="Proteomes" id="UP001221757"/>
    </source>
</evidence>
<keyword evidence="2" id="KW-1185">Reference proteome</keyword>
<organism evidence="1 2">
    <name type="scientific">Mycena rosella</name>
    <name type="common">Pink bonnet</name>
    <name type="synonym">Agaricus rosellus</name>
    <dbReference type="NCBI Taxonomy" id="1033263"/>
    <lineage>
        <taxon>Eukaryota</taxon>
        <taxon>Fungi</taxon>
        <taxon>Dikarya</taxon>
        <taxon>Basidiomycota</taxon>
        <taxon>Agaricomycotina</taxon>
        <taxon>Agaricomycetes</taxon>
        <taxon>Agaricomycetidae</taxon>
        <taxon>Agaricales</taxon>
        <taxon>Marasmiineae</taxon>
        <taxon>Mycenaceae</taxon>
        <taxon>Mycena</taxon>
    </lineage>
</organism>
<accession>A0AAD7DLN4</accession>
<name>A0AAD7DLN4_MYCRO</name>
<gene>
    <name evidence="1" type="ORF">B0H17DRAFT_1058192</name>
</gene>
<sequence length="264" mass="30892">MAEPAWANLLYTPNETCFECDTKTKYIDFALRRRLCLGCRKDLIRFKPKDKRTGLGFNKNLFDLVPYTETGGSYSGRSGSYQSYWRPDLEAMQIKVDRLQQKSREEYNDFLKTRTLEVADILDSAKDLQSWHINKKRVKDVADERRRDDRYNDIVERLVAAGYRRDEITRRLFSDEKGVEGVTRLTDEAWANIELKLKEILDFNRAERIKGRRRVHTMSHIMPSCDRSCLFRSSSSRANFSPPDNASSVLRQHPTSLIYRSSLT</sequence>
<reference evidence="1" key="1">
    <citation type="submission" date="2023-03" db="EMBL/GenBank/DDBJ databases">
        <title>Massive genome expansion in bonnet fungi (Mycena s.s.) driven by repeated elements and novel gene families across ecological guilds.</title>
        <authorList>
            <consortium name="Lawrence Berkeley National Laboratory"/>
            <person name="Harder C.B."/>
            <person name="Miyauchi S."/>
            <person name="Viragh M."/>
            <person name="Kuo A."/>
            <person name="Thoen E."/>
            <person name="Andreopoulos B."/>
            <person name="Lu D."/>
            <person name="Skrede I."/>
            <person name="Drula E."/>
            <person name="Henrissat B."/>
            <person name="Morin E."/>
            <person name="Kohler A."/>
            <person name="Barry K."/>
            <person name="LaButti K."/>
            <person name="Morin E."/>
            <person name="Salamov A."/>
            <person name="Lipzen A."/>
            <person name="Mereny Z."/>
            <person name="Hegedus B."/>
            <person name="Baldrian P."/>
            <person name="Stursova M."/>
            <person name="Weitz H."/>
            <person name="Taylor A."/>
            <person name="Grigoriev I.V."/>
            <person name="Nagy L.G."/>
            <person name="Martin F."/>
            <person name="Kauserud H."/>
        </authorList>
    </citation>
    <scope>NUCLEOTIDE SEQUENCE</scope>
    <source>
        <strain evidence="1">CBHHK067</strain>
    </source>
</reference>